<keyword evidence="2" id="KW-1185">Reference proteome</keyword>
<organism evidence="1 2">
    <name type="scientific">Helicobacter cetorum (strain ATCC BAA-429 / MIT 00-7128)</name>
    <dbReference type="NCBI Taxonomy" id="182217"/>
    <lineage>
        <taxon>Bacteria</taxon>
        <taxon>Pseudomonadati</taxon>
        <taxon>Campylobacterota</taxon>
        <taxon>Epsilonproteobacteria</taxon>
        <taxon>Campylobacterales</taxon>
        <taxon>Helicobacteraceae</taxon>
        <taxon>Helicobacter</taxon>
    </lineage>
</organism>
<dbReference type="EMBL" id="CP003479">
    <property type="protein sequence ID" value="AFI03805.1"/>
    <property type="molecule type" value="Genomic_DNA"/>
</dbReference>
<name>I0ELI6_HELC0</name>
<gene>
    <name evidence="1" type="ordered locus">HCW_02620</name>
</gene>
<dbReference type="RefSeq" id="WP_014660677.1">
    <property type="nucleotide sequence ID" value="NC_017737.1"/>
</dbReference>
<proteinExistence type="predicted"/>
<sequence>MAVSSINQFDSNLYGLLNPKNTPSKESETQGVAPIQNVEAIEKEKRDALIENLPFNPDNRETYGFLVLELMSDREYNAFLRATAGMDESQKRLAAQSLYSLTDFYNGKFSKEVENAPKQPLNGLQKKALASFNATNNNNSAFLQRYQNAYNNSTSSMDVVL</sequence>
<dbReference type="KEGG" id="hce:HCW_02620"/>
<evidence type="ECO:0000313" key="2">
    <source>
        <dbReference type="Proteomes" id="UP000005010"/>
    </source>
</evidence>
<accession>I0ELI6</accession>
<dbReference type="PATRIC" id="fig|182217.3.peg.549"/>
<protein>
    <submittedName>
        <fullName evidence="1">Uncharacterized protein</fullName>
    </submittedName>
</protein>
<reference evidence="2" key="1">
    <citation type="submission" date="2012-04" db="EMBL/GenBank/DDBJ databases">
        <title>Complete genome sequence of Helicobacter cetorum strain MIT 00-7128.</title>
        <authorList>
            <person name="Kersulyte D."/>
            <person name="Berg D.E."/>
        </authorList>
    </citation>
    <scope>NUCLEOTIDE SEQUENCE [LARGE SCALE GENOMIC DNA]</scope>
    <source>
        <strain evidence="2">MIT 00-7128</strain>
    </source>
</reference>
<dbReference type="HOGENOM" id="CLU_1710756_0_0_7"/>
<dbReference type="AlphaFoldDB" id="I0ELI6"/>
<dbReference type="Proteomes" id="UP000005010">
    <property type="component" value="Chromosome"/>
</dbReference>
<evidence type="ECO:0000313" key="1">
    <source>
        <dbReference type="EMBL" id="AFI03805.1"/>
    </source>
</evidence>
<dbReference type="eggNOG" id="ENOG50316AZ">
    <property type="taxonomic scope" value="Bacteria"/>
</dbReference>